<dbReference type="Pfam" id="PF00395">
    <property type="entry name" value="SLH"/>
    <property type="match status" value="3"/>
</dbReference>
<dbReference type="CDD" id="cd07477">
    <property type="entry name" value="Peptidases_S8_Subtilisin_subset"/>
    <property type="match status" value="1"/>
</dbReference>
<accession>A0A840QML2</accession>
<dbReference type="InterPro" id="IPR036852">
    <property type="entry name" value="Peptidase_S8/S53_dom_sf"/>
</dbReference>
<evidence type="ECO:0000256" key="4">
    <source>
        <dbReference type="ARBA" id="ARBA00022525"/>
    </source>
</evidence>
<gene>
    <name evidence="15" type="ORF">HNQ41_000727</name>
</gene>
<keyword evidence="16" id="KW-1185">Reference proteome</keyword>
<feature type="domain" description="SLH" evidence="14">
    <location>
        <begin position="515"/>
        <end position="568"/>
    </location>
</feature>
<dbReference type="PROSITE" id="PS00138">
    <property type="entry name" value="SUBTILASE_SER"/>
    <property type="match status" value="1"/>
</dbReference>
<dbReference type="Proteomes" id="UP000551878">
    <property type="component" value="Unassembled WGS sequence"/>
</dbReference>
<evidence type="ECO:0000259" key="14">
    <source>
        <dbReference type="PROSITE" id="PS51272"/>
    </source>
</evidence>
<evidence type="ECO:0000256" key="2">
    <source>
        <dbReference type="ARBA" id="ARBA00004613"/>
    </source>
</evidence>
<evidence type="ECO:0000256" key="9">
    <source>
        <dbReference type="ARBA" id="ARBA00022825"/>
    </source>
</evidence>
<proteinExistence type="inferred from homology"/>
<dbReference type="SUPFAM" id="SSF52743">
    <property type="entry name" value="Subtilisin-like"/>
    <property type="match status" value="1"/>
</dbReference>
<dbReference type="InterPro" id="IPR037045">
    <property type="entry name" value="S8pro/Inhibitor_I9_sf"/>
</dbReference>
<feature type="active site" description="Charge relay system" evidence="11">
    <location>
        <position position="173"/>
    </location>
</feature>
<evidence type="ECO:0000256" key="7">
    <source>
        <dbReference type="ARBA" id="ARBA00022729"/>
    </source>
</evidence>
<dbReference type="InterPro" id="IPR000209">
    <property type="entry name" value="Peptidase_S8/S53_dom"/>
</dbReference>
<evidence type="ECO:0000256" key="10">
    <source>
        <dbReference type="ARBA" id="ARBA00022837"/>
    </source>
</evidence>
<sequence length="568" mass="62349">MRLLIIFLFIVLTCCNTFDAQDAENDRFGPKYQSLETEILKEGTNHKRIMILAKNGESPEAIATDYGGTVEQPFEELNGVTSYIPTDQLLDLGHDERVEEIEYDKIVELKPELEADWPTNMIQAPRAWSQGLTGKGKKIGVLDSGIANHEDLNIKGGVAFTNYTDSYEDDNGHGTHVAGIIAALDNDIGITGVAPDSELYAVKVLNEENLGFMSHIITGIDWSIRHDMDIINLSLGSADHSSMLQQMTDKANDEGIVVVSAAGNSGTRSGTENTVNYPARYQSSIAVGAVDHRRNRATFSSTGPAVELSAPGVAINSTYLNNQYISMDGTSFAAPYVTGVAALLMEEEPNASNRQIRERLQNDSIDLGNEGRDTWYGFGLVQAPEPEPKLGTVTMPFTDIHGHWAEEEVISVYERGWMIGSDGLFRPENNLTRAEAATVFSRILQLEDTGETPPTFTDVADSFWASEKIELVAQHGIMIGSGHSFSPNAPLTREQMATMLYRVLSVDHSEETAPFHDVPADRWSYDAITALRELDIVRGISPTTFDPTGAITRAQMSVMLERAAPHFE</sequence>
<comment type="similarity">
    <text evidence="3 11 12">Belongs to the peptidase S8 family.</text>
</comment>
<comment type="subcellular location">
    <subcellularLocation>
        <location evidence="2">Secreted</location>
    </subcellularLocation>
</comment>
<dbReference type="PROSITE" id="PS00136">
    <property type="entry name" value="SUBTILASE_ASP"/>
    <property type="match status" value="1"/>
</dbReference>
<evidence type="ECO:0000256" key="13">
    <source>
        <dbReference type="SAM" id="SignalP"/>
    </source>
</evidence>
<evidence type="ECO:0000256" key="12">
    <source>
        <dbReference type="RuleBase" id="RU003355"/>
    </source>
</evidence>
<dbReference type="InterPro" id="IPR023828">
    <property type="entry name" value="Peptidase_S8_Ser-AS"/>
</dbReference>
<feature type="active site" description="Charge relay system" evidence="11">
    <location>
        <position position="143"/>
    </location>
</feature>
<dbReference type="GO" id="GO:0004252">
    <property type="term" value="F:serine-type endopeptidase activity"/>
    <property type="evidence" value="ECO:0007669"/>
    <property type="project" value="UniProtKB-UniRule"/>
</dbReference>
<keyword evidence="8 11" id="KW-0378">Hydrolase</keyword>
<reference evidence="15 16" key="1">
    <citation type="submission" date="2020-08" db="EMBL/GenBank/DDBJ databases">
        <title>Genomic Encyclopedia of Type Strains, Phase IV (KMG-IV): sequencing the most valuable type-strain genomes for metagenomic binning, comparative biology and taxonomic classification.</title>
        <authorList>
            <person name="Goeker M."/>
        </authorList>
    </citation>
    <scope>NUCLEOTIDE SEQUENCE [LARGE SCALE GENOMIC DNA]</scope>
    <source>
        <strain evidence="15 16">DSM 24696</strain>
    </source>
</reference>
<evidence type="ECO:0000256" key="11">
    <source>
        <dbReference type="PROSITE-ProRule" id="PRU01240"/>
    </source>
</evidence>
<feature type="chain" id="PRO_5032785042" description="SLH domain-containing protein" evidence="13">
    <location>
        <begin position="21"/>
        <end position="568"/>
    </location>
</feature>
<feature type="domain" description="SLH" evidence="14">
    <location>
        <begin position="392"/>
        <end position="450"/>
    </location>
</feature>
<feature type="active site" description="Charge relay system" evidence="11">
    <location>
        <position position="331"/>
    </location>
</feature>
<organism evidence="15 16">
    <name type="scientific">Texcoconibacillus texcoconensis</name>
    <dbReference type="NCBI Taxonomy" id="1095777"/>
    <lineage>
        <taxon>Bacteria</taxon>
        <taxon>Bacillati</taxon>
        <taxon>Bacillota</taxon>
        <taxon>Bacilli</taxon>
        <taxon>Bacillales</taxon>
        <taxon>Bacillaceae</taxon>
        <taxon>Texcoconibacillus</taxon>
    </lineage>
</organism>
<dbReference type="Gene3D" id="3.30.70.80">
    <property type="entry name" value="Peptidase S8 propeptide/proteinase inhibitor I9"/>
    <property type="match status" value="1"/>
</dbReference>
<dbReference type="PRINTS" id="PR00723">
    <property type="entry name" value="SUBTILISIN"/>
</dbReference>
<keyword evidence="6" id="KW-0479">Metal-binding</keyword>
<evidence type="ECO:0000256" key="6">
    <source>
        <dbReference type="ARBA" id="ARBA00022723"/>
    </source>
</evidence>
<dbReference type="InterPro" id="IPR015500">
    <property type="entry name" value="Peptidase_S8_subtilisin-rel"/>
</dbReference>
<dbReference type="PANTHER" id="PTHR43806">
    <property type="entry name" value="PEPTIDASE S8"/>
    <property type="match status" value="1"/>
</dbReference>
<dbReference type="GO" id="GO:0006508">
    <property type="term" value="P:proteolysis"/>
    <property type="evidence" value="ECO:0007669"/>
    <property type="project" value="UniProtKB-KW"/>
</dbReference>
<dbReference type="PANTHER" id="PTHR43806:SF11">
    <property type="entry name" value="CEREVISIN-RELATED"/>
    <property type="match status" value="1"/>
</dbReference>
<dbReference type="RefSeq" id="WP_184663031.1">
    <property type="nucleotide sequence ID" value="NZ_JACHHB010000002.1"/>
</dbReference>
<keyword evidence="4" id="KW-0964">Secreted</keyword>
<evidence type="ECO:0000313" key="16">
    <source>
        <dbReference type="Proteomes" id="UP000551878"/>
    </source>
</evidence>
<evidence type="ECO:0000256" key="5">
    <source>
        <dbReference type="ARBA" id="ARBA00022670"/>
    </source>
</evidence>
<keyword evidence="10" id="KW-0106">Calcium</keyword>
<comment type="cofactor">
    <cofactor evidence="1">
        <name>Ca(2+)</name>
        <dbReference type="ChEBI" id="CHEBI:29108"/>
    </cofactor>
</comment>
<dbReference type="AlphaFoldDB" id="A0A840QML2"/>
<dbReference type="Pfam" id="PF00082">
    <property type="entry name" value="Peptidase_S8"/>
    <property type="match status" value="1"/>
</dbReference>
<dbReference type="PROSITE" id="PS51892">
    <property type="entry name" value="SUBTILASE"/>
    <property type="match status" value="1"/>
</dbReference>
<feature type="signal peptide" evidence="13">
    <location>
        <begin position="1"/>
        <end position="20"/>
    </location>
</feature>
<dbReference type="GO" id="GO:0046872">
    <property type="term" value="F:metal ion binding"/>
    <property type="evidence" value="ECO:0007669"/>
    <property type="project" value="UniProtKB-KW"/>
</dbReference>
<keyword evidence="9 11" id="KW-0720">Serine protease</keyword>
<dbReference type="InterPro" id="IPR034202">
    <property type="entry name" value="Subtilisin_Carlsberg-like"/>
</dbReference>
<evidence type="ECO:0000256" key="3">
    <source>
        <dbReference type="ARBA" id="ARBA00011073"/>
    </source>
</evidence>
<evidence type="ECO:0000256" key="1">
    <source>
        <dbReference type="ARBA" id="ARBA00001913"/>
    </source>
</evidence>
<evidence type="ECO:0000313" key="15">
    <source>
        <dbReference type="EMBL" id="MBB5172583.1"/>
    </source>
</evidence>
<dbReference type="InterPro" id="IPR022398">
    <property type="entry name" value="Peptidase_S8_His-AS"/>
</dbReference>
<evidence type="ECO:0000256" key="8">
    <source>
        <dbReference type="ARBA" id="ARBA00022801"/>
    </source>
</evidence>
<keyword evidence="5 11" id="KW-0645">Protease</keyword>
<name>A0A840QML2_9BACI</name>
<dbReference type="PROSITE" id="PS51272">
    <property type="entry name" value="SLH"/>
    <property type="match status" value="3"/>
</dbReference>
<dbReference type="GO" id="GO:0005576">
    <property type="term" value="C:extracellular region"/>
    <property type="evidence" value="ECO:0007669"/>
    <property type="project" value="UniProtKB-SubCell"/>
</dbReference>
<feature type="domain" description="SLH" evidence="14">
    <location>
        <begin position="452"/>
        <end position="514"/>
    </location>
</feature>
<dbReference type="Gene3D" id="3.40.50.200">
    <property type="entry name" value="Peptidase S8/S53 domain"/>
    <property type="match status" value="1"/>
</dbReference>
<dbReference type="EMBL" id="JACHHB010000002">
    <property type="protein sequence ID" value="MBB5172583.1"/>
    <property type="molecule type" value="Genomic_DNA"/>
</dbReference>
<dbReference type="InterPro" id="IPR001119">
    <property type="entry name" value="SLH_dom"/>
</dbReference>
<keyword evidence="7 13" id="KW-0732">Signal</keyword>
<protein>
    <recommendedName>
        <fullName evidence="14">SLH domain-containing protein</fullName>
    </recommendedName>
</protein>
<dbReference type="PROSITE" id="PS00137">
    <property type="entry name" value="SUBTILASE_HIS"/>
    <property type="match status" value="1"/>
</dbReference>
<comment type="caution">
    <text evidence="15">The sequence shown here is derived from an EMBL/GenBank/DDBJ whole genome shotgun (WGS) entry which is preliminary data.</text>
</comment>
<dbReference type="InterPro" id="IPR023827">
    <property type="entry name" value="Peptidase_S8_Asp-AS"/>
</dbReference>
<dbReference type="InterPro" id="IPR050131">
    <property type="entry name" value="Peptidase_S8_subtilisin-like"/>
</dbReference>